<accession>A0A916VCD5</accession>
<feature type="region of interest" description="Disordered" evidence="2">
    <location>
        <begin position="1"/>
        <end position="51"/>
    </location>
</feature>
<dbReference type="RefSeq" id="WP_201310785.1">
    <property type="nucleotide sequence ID" value="NZ_BLYI01000030.1"/>
</dbReference>
<feature type="transmembrane region" description="Helical" evidence="3">
    <location>
        <begin position="61"/>
        <end position="81"/>
    </location>
</feature>
<keyword evidence="1" id="KW-0175">Coiled coil</keyword>
<protein>
    <recommendedName>
        <fullName evidence="6">Cell division protein FtsL</fullName>
    </recommendedName>
</protein>
<evidence type="ECO:0000313" key="5">
    <source>
        <dbReference type="Proteomes" id="UP000613208"/>
    </source>
</evidence>
<evidence type="ECO:0000313" key="4">
    <source>
        <dbReference type="EMBL" id="GFO85074.1"/>
    </source>
</evidence>
<keyword evidence="3" id="KW-0472">Membrane</keyword>
<reference evidence="4" key="1">
    <citation type="submission" date="2020-06" db="EMBL/GenBank/DDBJ databases">
        <title>Characterization of fructooligosaccharide metabolism and fructooligosaccharide-degrading enzymes in human commensal butyrate producers.</title>
        <authorList>
            <person name="Tanno H."/>
            <person name="Fujii T."/>
            <person name="Hirano K."/>
            <person name="Maeno S."/>
            <person name="Tonozuka T."/>
            <person name="Sakamoto M."/>
            <person name="Ohkuma M."/>
            <person name="Tochio T."/>
            <person name="Endo A."/>
        </authorList>
    </citation>
    <scope>NUCLEOTIDE SEQUENCE</scope>
    <source>
        <strain evidence="4">JCM 17466</strain>
    </source>
</reference>
<dbReference type="AlphaFoldDB" id="A0A916VCD5"/>
<keyword evidence="5" id="KW-1185">Reference proteome</keyword>
<feature type="compositionally biased region" description="Basic and acidic residues" evidence="2">
    <location>
        <begin position="18"/>
        <end position="31"/>
    </location>
</feature>
<keyword evidence="3" id="KW-1133">Transmembrane helix</keyword>
<feature type="compositionally biased region" description="Basic residues" evidence="2">
    <location>
        <begin position="32"/>
        <end position="46"/>
    </location>
</feature>
<organism evidence="4 5">
    <name type="scientific">Anaerostipes butyraticus</name>
    <dbReference type="NCBI Taxonomy" id="645466"/>
    <lineage>
        <taxon>Bacteria</taxon>
        <taxon>Bacillati</taxon>
        <taxon>Bacillota</taxon>
        <taxon>Clostridia</taxon>
        <taxon>Lachnospirales</taxon>
        <taxon>Lachnospiraceae</taxon>
        <taxon>Anaerostipes</taxon>
    </lineage>
</organism>
<sequence length="162" mass="19096">MDKTRQERYNLIYGNTARKMEAEPVRPEPERRKKKVRHKARPKTSARTRQNQQKAMQIDFAFIRVLIAAVVIVTAVSLFYLSERAKLVEQREELSDKREQLNTLQVENEDLNLEIEQSIDLDQIEKTAKKYGMKEPDSSHIIHYDSTDVEYVRQYDDIPDAD</sequence>
<evidence type="ECO:0000256" key="2">
    <source>
        <dbReference type="SAM" id="MobiDB-lite"/>
    </source>
</evidence>
<gene>
    <name evidence="4" type="ORF">ANBU17_14210</name>
</gene>
<name>A0A916VCD5_9FIRM</name>
<evidence type="ECO:0000256" key="3">
    <source>
        <dbReference type="SAM" id="Phobius"/>
    </source>
</evidence>
<evidence type="ECO:0000256" key="1">
    <source>
        <dbReference type="SAM" id="Coils"/>
    </source>
</evidence>
<feature type="coiled-coil region" evidence="1">
    <location>
        <begin position="84"/>
        <end position="121"/>
    </location>
</feature>
<proteinExistence type="predicted"/>
<comment type="caution">
    <text evidence="4">The sequence shown here is derived from an EMBL/GenBank/DDBJ whole genome shotgun (WGS) entry which is preliminary data.</text>
</comment>
<dbReference type="EMBL" id="BLYI01000030">
    <property type="protein sequence ID" value="GFO85074.1"/>
    <property type="molecule type" value="Genomic_DNA"/>
</dbReference>
<dbReference type="Pfam" id="PF04977">
    <property type="entry name" value="DivIC"/>
    <property type="match status" value="1"/>
</dbReference>
<keyword evidence="3" id="KW-0812">Transmembrane</keyword>
<dbReference type="Proteomes" id="UP000613208">
    <property type="component" value="Unassembled WGS sequence"/>
</dbReference>
<evidence type="ECO:0008006" key="6">
    <source>
        <dbReference type="Google" id="ProtNLM"/>
    </source>
</evidence>
<dbReference type="InterPro" id="IPR007060">
    <property type="entry name" value="FtsL/DivIC"/>
</dbReference>